<evidence type="ECO:0000313" key="1">
    <source>
        <dbReference type="EMBL" id="SKA71910.1"/>
    </source>
</evidence>
<sequence length="41" mass="4588">MVLILSKKSVIPQDKYQYIAYKASAPTGIYAPDELVKVCSR</sequence>
<reference evidence="2" key="1">
    <citation type="submission" date="2017-02" db="EMBL/GenBank/DDBJ databases">
        <authorList>
            <person name="Varghese N."/>
            <person name="Submissions S."/>
        </authorList>
    </citation>
    <scope>NUCLEOTIDE SEQUENCE [LARGE SCALE GENOMIC DNA]</scope>
    <source>
        <strain evidence="2">DSM 22720</strain>
    </source>
</reference>
<accession>A0A1T4W3S1</accession>
<keyword evidence="2" id="KW-1185">Reference proteome</keyword>
<organism evidence="1 2">
    <name type="scientific">Enterovibrio nigricans DSM 22720</name>
    <dbReference type="NCBI Taxonomy" id="1121868"/>
    <lineage>
        <taxon>Bacteria</taxon>
        <taxon>Pseudomonadati</taxon>
        <taxon>Pseudomonadota</taxon>
        <taxon>Gammaproteobacteria</taxon>
        <taxon>Vibrionales</taxon>
        <taxon>Vibrionaceae</taxon>
        <taxon>Enterovibrio</taxon>
    </lineage>
</organism>
<dbReference type="Proteomes" id="UP000190162">
    <property type="component" value="Unassembled WGS sequence"/>
</dbReference>
<name>A0A1T4W3S1_9GAMM</name>
<protein>
    <submittedName>
        <fullName evidence="1">Uncharacterized protein</fullName>
    </submittedName>
</protein>
<proteinExistence type="predicted"/>
<evidence type="ECO:0000313" key="2">
    <source>
        <dbReference type="Proteomes" id="UP000190162"/>
    </source>
</evidence>
<dbReference type="AlphaFoldDB" id="A0A1T4W3S1"/>
<dbReference type="EMBL" id="FUXU01000152">
    <property type="protein sequence ID" value="SKA71910.1"/>
    <property type="molecule type" value="Genomic_DNA"/>
</dbReference>
<gene>
    <name evidence="1" type="ORF">SAMN02745132_04724</name>
</gene>